<dbReference type="AlphaFoldDB" id="A0A0C3P9A8"/>
<keyword evidence="2" id="KW-1185">Reference proteome</keyword>
<dbReference type="EMBL" id="KN831971">
    <property type="protein sequence ID" value="KIO04371.1"/>
    <property type="molecule type" value="Genomic_DNA"/>
</dbReference>
<reference evidence="2" key="2">
    <citation type="submission" date="2015-01" db="EMBL/GenBank/DDBJ databases">
        <title>Evolutionary Origins and Diversification of the Mycorrhizal Mutualists.</title>
        <authorList>
            <consortium name="DOE Joint Genome Institute"/>
            <consortium name="Mycorrhizal Genomics Consortium"/>
            <person name="Kohler A."/>
            <person name="Kuo A."/>
            <person name="Nagy L.G."/>
            <person name="Floudas D."/>
            <person name="Copeland A."/>
            <person name="Barry K.W."/>
            <person name="Cichocki N."/>
            <person name="Veneault-Fourrey C."/>
            <person name="LaButti K."/>
            <person name="Lindquist E.A."/>
            <person name="Lipzen A."/>
            <person name="Lundell T."/>
            <person name="Morin E."/>
            <person name="Murat C."/>
            <person name="Riley R."/>
            <person name="Ohm R."/>
            <person name="Sun H."/>
            <person name="Tunlid A."/>
            <person name="Henrissat B."/>
            <person name="Grigoriev I.V."/>
            <person name="Hibbett D.S."/>
            <person name="Martin F."/>
        </authorList>
    </citation>
    <scope>NUCLEOTIDE SEQUENCE [LARGE SCALE GENOMIC DNA]</scope>
    <source>
        <strain evidence="2">Marx 270</strain>
    </source>
</reference>
<organism evidence="1 2">
    <name type="scientific">Pisolithus tinctorius Marx 270</name>
    <dbReference type="NCBI Taxonomy" id="870435"/>
    <lineage>
        <taxon>Eukaryota</taxon>
        <taxon>Fungi</taxon>
        <taxon>Dikarya</taxon>
        <taxon>Basidiomycota</taxon>
        <taxon>Agaricomycotina</taxon>
        <taxon>Agaricomycetes</taxon>
        <taxon>Agaricomycetidae</taxon>
        <taxon>Boletales</taxon>
        <taxon>Sclerodermatineae</taxon>
        <taxon>Pisolithaceae</taxon>
        <taxon>Pisolithus</taxon>
    </lineage>
</organism>
<sequence length="134" mass="15148">MARTTLLSWVAHAPHNLGNPCHGKLKADQWRTACLVNLVITLCRLWGSNNASERDSALLHNYLLLVTAIHWATTHSTSNQHTKIVKKYLVYYVHSTLQIFSPRAPVYNNHASLHMPECLCAFSPAHGWCAFPFE</sequence>
<gene>
    <name evidence="1" type="ORF">M404DRAFT_143283</name>
</gene>
<name>A0A0C3P9A8_PISTI</name>
<dbReference type="InParanoid" id="A0A0C3P9A8"/>
<dbReference type="Proteomes" id="UP000054217">
    <property type="component" value="Unassembled WGS sequence"/>
</dbReference>
<protein>
    <submittedName>
        <fullName evidence="1">Uncharacterized protein</fullName>
    </submittedName>
</protein>
<dbReference type="OrthoDB" id="3247418at2759"/>
<proteinExistence type="predicted"/>
<evidence type="ECO:0000313" key="2">
    <source>
        <dbReference type="Proteomes" id="UP000054217"/>
    </source>
</evidence>
<accession>A0A0C3P9A8</accession>
<reference evidence="1 2" key="1">
    <citation type="submission" date="2014-04" db="EMBL/GenBank/DDBJ databases">
        <authorList>
            <consortium name="DOE Joint Genome Institute"/>
            <person name="Kuo A."/>
            <person name="Kohler A."/>
            <person name="Costa M.D."/>
            <person name="Nagy L.G."/>
            <person name="Floudas D."/>
            <person name="Copeland A."/>
            <person name="Barry K.W."/>
            <person name="Cichocki N."/>
            <person name="Veneault-Fourrey C."/>
            <person name="LaButti K."/>
            <person name="Lindquist E.A."/>
            <person name="Lipzen A."/>
            <person name="Lundell T."/>
            <person name="Morin E."/>
            <person name="Murat C."/>
            <person name="Sun H."/>
            <person name="Tunlid A."/>
            <person name="Henrissat B."/>
            <person name="Grigoriev I.V."/>
            <person name="Hibbett D.S."/>
            <person name="Martin F."/>
            <person name="Nordberg H.P."/>
            <person name="Cantor M.N."/>
            <person name="Hua S.X."/>
        </authorList>
    </citation>
    <scope>NUCLEOTIDE SEQUENCE [LARGE SCALE GENOMIC DNA]</scope>
    <source>
        <strain evidence="1 2">Marx 270</strain>
    </source>
</reference>
<dbReference type="HOGENOM" id="CLU_081367_1_0_1"/>
<evidence type="ECO:0000313" key="1">
    <source>
        <dbReference type="EMBL" id="KIO04371.1"/>
    </source>
</evidence>